<sequence>MLGHLQNPNKNRDITPHSQTRSHHIVIIVNQKGAWLRGNDAAWFQPKLINFF</sequence>
<proteinExistence type="predicted"/>
<evidence type="ECO:0000313" key="1">
    <source>
        <dbReference type="EMBL" id="MBW88106.1"/>
    </source>
</evidence>
<protein>
    <submittedName>
        <fullName evidence="1">Uncharacterized protein</fullName>
    </submittedName>
</protein>
<dbReference type="EMBL" id="GGEC01007623">
    <property type="protein sequence ID" value="MBW88106.1"/>
    <property type="molecule type" value="Transcribed_RNA"/>
</dbReference>
<name>A0A2P2J3Q9_RHIMU</name>
<reference evidence="1" key="1">
    <citation type="submission" date="2018-02" db="EMBL/GenBank/DDBJ databases">
        <title>Rhizophora mucronata_Transcriptome.</title>
        <authorList>
            <person name="Meera S.P."/>
            <person name="Sreeshan A."/>
            <person name="Augustine A."/>
        </authorList>
    </citation>
    <scope>NUCLEOTIDE SEQUENCE</scope>
    <source>
        <tissue evidence="1">Leaf</tissue>
    </source>
</reference>
<organism evidence="1">
    <name type="scientific">Rhizophora mucronata</name>
    <name type="common">Asiatic mangrove</name>
    <dbReference type="NCBI Taxonomy" id="61149"/>
    <lineage>
        <taxon>Eukaryota</taxon>
        <taxon>Viridiplantae</taxon>
        <taxon>Streptophyta</taxon>
        <taxon>Embryophyta</taxon>
        <taxon>Tracheophyta</taxon>
        <taxon>Spermatophyta</taxon>
        <taxon>Magnoliopsida</taxon>
        <taxon>eudicotyledons</taxon>
        <taxon>Gunneridae</taxon>
        <taxon>Pentapetalae</taxon>
        <taxon>rosids</taxon>
        <taxon>fabids</taxon>
        <taxon>Malpighiales</taxon>
        <taxon>Rhizophoraceae</taxon>
        <taxon>Rhizophora</taxon>
    </lineage>
</organism>
<accession>A0A2P2J3Q9</accession>
<dbReference type="AlphaFoldDB" id="A0A2P2J3Q9"/>